<comment type="caution">
    <text evidence="1">The sequence shown here is derived from an EMBL/GenBank/DDBJ whole genome shotgun (WGS) entry which is preliminary data.</text>
</comment>
<protein>
    <submittedName>
        <fullName evidence="1">Uncharacterized protein</fullName>
    </submittedName>
</protein>
<dbReference type="EMBL" id="VSSQ01120443">
    <property type="protein sequence ID" value="MPN53371.1"/>
    <property type="molecule type" value="Genomic_DNA"/>
</dbReference>
<accession>A0A645IPW5</accession>
<name>A0A645IPW5_9ZZZZ</name>
<gene>
    <name evidence="1" type="ORF">SDC9_201035</name>
</gene>
<dbReference type="AlphaFoldDB" id="A0A645IPW5"/>
<organism evidence="1">
    <name type="scientific">bioreactor metagenome</name>
    <dbReference type="NCBI Taxonomy" id="1076179"/>
    <lineage>
        <taxon>unclassified sequences</taxon>
        <taxon>metagenomes</taxon>
        <taxon>ecological metagenomes</taxon>
    </lineage>
</organism>
<sequence>MLLGAGAEFTGVALLVGDRRHLAFGAVVADGGDHKAVGLLHGQTDQGLDGRDLGGSAKAGVPLLAATVVHGQRTQRSIATL</sequence>
<evidence type="ECO:0000313" key="1">
    <source>
        <dbReference type="EMBL" id="MPN53371.1"/>
    </source>
</evidence>
<proteinExistence type="predicted"/>
<reference evidence="1" key="1">
    <citation type="submission" date="2019-08" db="EMBL/GenBank/DDBJ databases">
        <authorList>
            <person name="Kucharzyk K."/>
            <person name="Murdoch R.W."/>
            <person name="Higgins S."/>
            <person name="Loffler F."/>
        </authorList>
    </citation>
    <scope>NUCLEOTIDE SEQUENCE</scope>
</reference>